<dbReference type="PANTHER" id="PTHR34115">
    <property type="entry name" value="PROTEIN, PUTATIVE-RELATED"/>
    <property type="match status" value="1"/>
</dbReference>
<reference evidence="3 4" key="1">
    <citation type="journal article" date="2021" name="BMC Genomics">
        <title>Datura genome reveals duplications of psychoactive alkaloid biosynthetic genes and high mutation rate following tissue culture.</title>
        <authorList>
            <person name="Rajewski A."/>
            <person name="Carter-House D."/>
            <person name="Stajich J."/>
            <person name="Litt A."/>
        </authorList>
    </citation>
    <scope>NUCLEOTIDE SEQUENCE [LARGE SCALE GENOMIC DNA]</scope>
    <source>
        <strain evidence="3">AR-01</strain>
    </source>
</reference>
<evidence type="ECO:0000256" key="2">
    <source>
        <dbReference type="SAM" id="Phobius"/>
    </source>
</evidence>
<keyword evidence="2" id="KW-0812">Transmembrane</keyword>
<feature type="region of interest" description="Disordered" evidence="1">
    <location>
        <begin position="1"/>
        <end position="32"/>
    </location>
</feature>
<evidence type="ECO:0000256" key="1">
    <source>
        <dbReference type="SAM" id="MobiDB-lite"/>
    </source>
</evidence>
<feature type="compositionally biased region" description="Polar residues" evidence="1">
    <location>
        <begin position="1"/>
        <end position="10"/>
    </location>
</feature>
<dbReference type="PANTHER" id="PTHR34115:SF5">
    <property type="entry name" value="PROTEIN, PUTATIVE-RELATED"/>
    <property type="match status" value="1"/>
</dbReference>
<keyword evidence="2" id="KW-0472">Membrane</keyword>
<keyword evidence="2" id="KW-1133">Transmembrane helix</keyword>
<feature type="transmembrane region" description="Helical" evidence="2">
    <location>
        <begin position="110"/>
        <end position="138"/>
    </location>
</feature>
<evidence type="ECO:0000313" key="4">
    <source>
        <dbReference type="Proteomes" id="UP000823775"/>
    </source>
</evidence>
<keyword evidence="4" id="KW-1185">Reference proteome</keyword>
<dbReference type="EMBL" id="JACEIK010004241">
    <property type="protein sequence ID" value="MCD9644754.1"/>
    <property type="molecule type" value="Genomic_DNA"/>
</dbReference>
<comment type="caution">
    <text evidence="3">The sequence shown here is derived from an EMBL/GenBank/DDBJ whole genome shotgun (WGS) entry which is preliminary data.</text>
</comment>
<organism evidence="3 4">
    <name type="scientific">Datura stramonium</name>
    <name type="common">Jimsonweed</name>
    <name type="synonym">Common thornapple</name>
    <dbReference type="NCBI Taxonomy" id="4076"/>
    <lineage>
        <taxon>Eukaryota</taxon>
        <taxon>Viridiplantae</taxon>
        <taxon>Streptophyta</taxon>
        <taxon>Embryophyta</taxon>
        <taxon>Tracheophyta</taxon>
        <taxon>Spermatophyta</taxon>
        <taxon>Magnoliopsida</taxon>
        <taxon>eudicotyledons</taxon>
        <taxon>Gunneridae</taxon>
        <taxon>Pentapetalae</taxon>
        <taxon>asterids</taxon>
        <taxon>lamiids</taxon>
        <taxon>Solanales</taxon>
        <taxon>Solanaceae</taxon>
        <taxon>Solanoideae</taxon>
        <taxon>Datureae</taxon>
        <taxon>Datura</taxon>
    </lineage>
</organism>
<feature type="compositionally biased region" description="Pro residues" evidence="1">
    <location>
        <begin position="19"/>
        <end position="31"/>
    </location>
</feature>
<name>A0ABS8VFA2_DATST</name>
<proteinExistence type="predicted"/>
<gene>
    <name evidence="3" type="ORF">HAX54_033183</name>
</gene>
<protein>
    <submittedName>
        <fullName evidence="3">Uncharacterized protein</fullName>
    </submittedName>
</protein>
<evidence type="ECO:0000313" key="3">
    <source>
        <dbReference type="EMBL" id="MCD9644754.1"/>
    </source>
</evidence>
<accession>A0ABS8VFA2</accession>
<feature type="transmembrane region" description="Helical" evidence="2">
    <location>
        <begin position="65"/>
        <end position="90"/>
    </location>
</feature>
<sequence length="177" mass="19710">MAESGETTRGFQEEQNRPLPKPSPSPSPPPVSTCQHANVVIPALIFPVMVNLLQLKYQGNEKSPFVTHSAQMFLFVASFLIYCFSLNALLKISPHSNYYYAKMVQFSASVFGALTLASYLSLLYPSLCPIFYTFSVLYSGKDQLLHSSLLAQPLKRLYNKFANSTLTDTTSENQIPV</sequence>
<dbReference type="Proteomes" id="UP000823775">
    <property type="component" value="Unassembled WGS sequence"/>
</dbReference>
<dbReference type="InterPro" id="IPR053258">
    <property type="entry name" value="Ca-permeable_cation_channel"/>
</dbReference>